<name>A0AAV2Q0N0_MEGNR</name>
<keyword evidence="6" id="KW-1185">Reference proteome</keyword>
<evidence type="ECO:0000259" key="4">
    <source>
        <dbReference type="PROSITE" id="PS01180"/>
    </source>
</evidence>
<comment type="caution">
    <text evidence="5">The sequence shown here is derived from an EMBL/GenBank/DDBJ whole genome shotgun (WGS) entry which is preliminary data.</text>
</comment>
<dbReference type="Gene3D" id="2.60.120.290">
    <property type="entry name" value="Spermadhesin, CUB domain"/>
    <property type="match status" value="1"/>
</dbReference>
<accession>A0AAV2Q0N0</accession>
<dbReference type="Pfam" id="PF00431">
    <property type="entry name" value="CUB"/>
    <property type="match status" value="1"/>
</dbReference>
<dbReference type="EMBL" id="CAXKWB010002222">
    <property type="protein sequence ID" value="CAL4066412.1"/>
    <property type="molecule type" value="Genomic_DNA"/>
</dbReference>
<dbReference type="SMART" id="SM00042">
    <property type="entry name" value="CUB"/>
    <property type="match status" value="1"/>
</dbReference>
<evidence type="ECO:0000256" key="2">
    <source>
        <dbReference type="ARBA" id="ARBA00023157"/>
    </source>
</evidence>
<dbReference type="AlphaFoldDB" id="A0AAV2Q0N0"/>
<sequence>VIRHPLSGDEYKINENCTWIIRAAEVDTITISFDSFRTEYVYDVLTIRDGDSNEDVVIGKFSGGTVPPSVKTSNNSAHLFFKSDESKPRTGFELRWGHPNMLHRHDGGTAHPCGVPA</sequence>
<dbReference type="SUPFAM" id="SSF49854">
    <property type="entry name" value="Spermadhesin, CUB domain"/>
    <property type="match status" value="1"/>
</dbReference>
<dbReference type="CDD" id="cd00041">
    <property type="entry name" value="CUB"/>
    <property type="match status" value="1"/>
</dbReference>
<dbReference type="PANTHER" id="PTHR24251">
    <property type="entry name" value="OVOCHYMASE-RELATED"/>
    <property type="match status" value="1"/>
</dbReference>
<evidence type="ECO:0000256" key="1">
    <source>
        <dbReference type="ARBA" id="ARBA00022737"/>
    </source>
</evidence>
<organism evidence="5 6">
    <name type="scientific">Meganyctiphanes norvegica</name>
    <name type="common">Northern krill</name>
    <name type="synonym">Thysanopoda norvegica</name>
    <dbReference type="NCBI Taxonomy" id="48144"/>
    <lineage>
        <taxon>Eukaryota</taxon>
        <taxon>Metazoa</taxon>
        <taxon>Ecdysozoa</taxon>
        <taxon>Arthropoda</taxon>
        <taxon>Crustacea</taxon>
        <taxon>Multicrustacea</taxon>
        <taxon>Malacostraca</taxon>
        <taxon>Eumalacostraca</taxon>
        <taxon>Eucarida</taxon>
        <taxon>Euphausiacea</taxon>
        <taxon>Euphausiidae</taxon>
        <taxon>Meganyctiphanes</taxon>
    </lineage>
</organism>
<gene>
    <name evidence="5" type="ORF">MNOR_LOCUS5659</name>
</gene>
<protein>
    <recommendedName>
        <fullName evidence="4">CUB domain-containing protein</fullName>
    </recommendedName>
</protein>
<keyword evidence="1" id="KW-0677">Repeat</keyword>
<reference evidence="5 6" key="1">
    <citation type="submission" date="2024-05" db="EMBL/GenBank/DDBJ databases">
        <authorList>
            <person name="Wallberg A."/>
        </authorList>
    </citation>
    <scope>NUCLEOTIDE SEQUENCE [LARGE SCALE GENOMIC DNA]</scope>
</reference>
<comment type="caution">
    <text evidence="3">Lacks conserved residue(s) required for the propagation of feature annotation.</text>
</comment>
<dbReference type="InterPro" id="IPR035914">
    <property type="entry name" value="Sperma_CUB_dom_sf"/>
</dbReference>
<dbReference type="Proteomes" id="UP001497623">
    <property type="component" value="Unassembled WGS sequence"/>
</dbReference>
<dbReference type="PROSITE" id="PS01180">
    <property type="entry name" value="CUB"/>
    <property type="match status" value="1"/>
</dbReference>
<evidence type="ECO:0000256" key="3">
    <source>
        <dbReference type="PROSITE-ProRule" id="PRU00059"/>
    </source>
</evidence>
<feature type="non-terminal residue" evidence="5">
    <location>
        <position position="1"/>
    </location>
</feature>
<evidence type="ECO:0000313" key="6">
    <source>
        <dbReference type="Proteomes" id="UP001497623"/>
    </source>
</evidence>
<proteinExistence type="predicted"/>
<feature type="domain" description="CUB" evidence="4">
    <location>
        <begin position="1"/>
        <end position="99"/>
    </location>
</feature>
<dbReference type="InterPro" id="IPR000859">
    <property type="entry name" value="CUB_dom"/>
</dbReference>
<evidence type="ECO:0000313" key="5">
    <source>
        <dbReference type="EMBL" id="CAL4066412.1"/>
    </source>
</evidence>
<keyword evidence="2" id="KW-1015">Disulfide bond</keyword>